<accession>A0A2C5X7K4</accession>
<dbReference type="InterPro" id="IPR023213">
    <property type="entry name" value="CAT-like_dom_sf"/>
</dbReference>
<sequence length="322" mass="36602">MFNFIGLGKTAPAPVPTDSVVPLRFYDVLPLVQALMFNTTFVIDDVLDPLKLQQSLAALAERDGWRRLGARLRQYDHGRLEYHIPSHFIRQRPAIEFHHVEYAIPIADHAASKVPRACSQAFMMANPEELQTLVRGPESPRTLDDYLYSDGPQLGLRVVSFTDATLITLYAPHTLMDGMGLKALLDTWSLMLHGRQDDLPKTYPDDVDPLANLGRRVTEPHKLDRHLLSWLDQVLYIILTLYKVWLFKFERCAICIPASTLDFLRQAVQRELTADKDQDDAAKAPFISDGDIMSAARLAQPQQHLCLQRLQALHRAASCRRR</sequence>
<comment type="caution">
    <text evidence="1">The sequence shown here is derived from an EMBL/GenBank/DDBJ whole genome shotgun (WGS) entry which is preliminary data.</text>
</comment>
<organism evidence="1 2">
    <name type="scientific">Ophiocordyceps australis</name>
    <dbReference type="NCBI Taxonomy" id="1399860"/>
    <lineage>
        <taxon>Eukaryota</taxon>
        <taxon>Fungi</taxon>
        <taxon>Dikarya</taxon>
        <taxon>Ascomycota</taxon>
        <taxon>Pezizomycotina</taxon>
        <taxon>Sordariomycetes</taxon>
        <taxon>Hypocreomycetidae</taxon>
        <taxon>Hypocreales</taxon>
        <taxon>Ophiocordycipitaceae</taxon>
        <taxon>Ophiocordyceps</taxon>
    </lineage>
</organism>
<keyword evidence="2" id="KW-1185">Reference proteome</keyword>
<dbReference type="OrthoDB" id="21502at2759"/>
<evidence type="ECO:0000313" key="1">
    <source>
        <dbReference type="EMBL" id="PHH59829.1"/>
    </source>
</evidence>
<dbReference type="EMBL" id="NJET01000179">
    <property type="protein sequence ID" value="PHH59829.1"/>
    <property type="molecule type" value="Genomic_DNA"/>
</dbReference>
<evidence type="ECO:0008006" key="3">
    <source>
        <dbReference type="Google" id="ProtNLM"/>
    </source>
</evidence>
<dbReference type="STRING" id="1399860.A0A2C5X7K4"/>
<dbReference type="Gene3D" id="3.30.559.10">
    <property type="entry name" value="Chloramphenicol acetyltransferase-like domain"/>
    <property type="match status" value="1"/>
</dbReference>
<proteinExistence type="predicted"/>
<evidence type="ECO:0000313" key="2">
    <source>
        <dbReference type="Proteomes" id="UP000226192"/>
    </source>
</evidence>
<reference evidence="1 2" key="1">
    <citation type="submission" date="2017-06" db="EMBL/GenBank/DDBJ databases">
        <title>Ant-infecting Ophiocordyceps genomes reveal a high diversity of potential behavioral manipulation genes and a possible major role for enterotoxins.</title>
        <authorList>
            <person name="De Bekker C."/>
            <person name="Evans H.C."/>
            <person name="Brachmann A."/>
            <person name="Hughes D.P."/>
        </authorList>
    </citation>
    <scope>NUCLEOTIDE SEQUENCE [LARGE SCALE GENOMIC DNA]</scope>
    <source>
        <strain evidence="1 2">Map64</strain>
    </source>
</reference>
<dbReference type="AlphaFoldDB" id="A0A2C5X7K4"/>
<protein>
    <recommendedName>
        <fullName evidence="3">Condensation domain-containing protein</fullName>
    </recommendedName>
</protein>
<name>A0A2C5X7K4_9HYPO</name>
<gene>
    <name evidence="1" type="ORF">CDD81_2465</name>
</gene>
<dbReference type="Proteomes" id="UP000226192">
    <property type="component" value="Unassembled WGS sequence"/>
</dbReference>